<comment type="function">
    <text evidence="8">Catalyzes the ATP-dependent amidation of the two carboxylate groups at positions a and c of cobyrinate, using either L-glutamine or ammonia as the nitrogen source.</text>
</comment>
<dbReference type="RefSeq" id="WP_144844724.1">
    <property type="nucleotide sequence ID" value="NZ_VMRJ01000001.1"/>
</dbReference>
<evidence type="ECO:0000259" key="10">
    <source>
        <dbReference type="Pfam" id="PF07685"/>
    </source>
</evidence>
<dbReference type="InterPro" id="IPR004484">
    <property type="entry name" value="CbiA/CobB_synth"/>
</dbReference>
<evidence type="ECO:0000259" key="9">
    <source>
        <dbReference type="Pfam" id="PF01656"/>
    </source>
</evidence>
<evidence type="ECO:0000256" key="2">
    <source>
        <dbReference type="ARBA" id="ARBA00022573"/>
    </source>
</evidence>
<evidence type="ECO:0000256" key="1">
    <source>
        <dbReference type="ARBA" id="ARBA00001946"/>
    </source>
</evidence>
<feature type="domain" description="CobB/CobQ-like glutamine amidotransferase" evidence="10">
    <location>
        <begin position="249"/>
        <end position="432"/>
    </location>
</feature>
<dbReference type="InterPro" id="IPR011698">
    <property type="entry name" value="GATase_3"/>
</dbReference>
<dbReference type="NCBIfam" id="NF002204">
    <property type="entry name" value="PRK01077.1"/>
    <property type="match status" value="1"/>
</dbReference>
<dbReference type="GO" id="GO:0042242">
    <property type="term" value="F:cobyrinic acid a,c-diamide synthase activity"/>
    <property type="evidence" value="ECO:0007669"/>
    <property type="project" value="UniProtKB-UniRule"/>
</dbReference>
<evidence type="ECO:0000256" key="6">
    <source>
        <dbReference type="ARBA" id="ARBA00022842"/>
    </source>
</evidence>
<evidence type="ECO:0000313" key="12">
    <source>
        <dbReference type="Proteomes" id="UP000317624"/>
    </source>
</evidence>
<dbReference type="Pfam" id="PF01656">
    <property type="entry name" value="CbiA"/>
    <property type="match status" value="1"/>
</dbReference>
<sequence length="450" mass="47507">MPSTPEKPQFLLAAPSSGSGKTTLTLGLLRALARRGLVVQPFKCGPDYLDTHHHTQAAGRPSLNLDLFMASVGHAQATYADAMAAADVAVVEGVMGLFDGADRMRGSAADVAEQLGIPVILVVNAKAMAYSVAPLLFGFKNFYPGIRLVGAIFNFVNTASHYHFLREACEDVGVEPLGYLPNNPAFVIPSRHLGLSIDTAIQYEAIVEALADALPQTVDLDRLLAVTRTAAPAAAAPHTTVAACPAPRRIAVAQDAAFTFTYHRNLQALARLGEVTYFSPLADAALPPGTDFLYLPGGYPELFAEALSANEAMRASIAAYCAGGGLAYAECGGLMYLGQHLLDAQGQSFSMVGALPCTTSMVGAKLTLGYRTVAWNELTVKGHEFHYSQLADHGLTPAPALITNAKGVAVPAPLYRQGNVWASYVHLYWGENSAFIEALLAGPAPVAQPE</sequence>
<dbReference type="OrthoDB" id="9764035at2"/>
<comment type="similarity">
    <text evidence="8">Belongs to the CobB/CbiA family.</text>
</comment>
<comment type="pathway">
    <text evidence="8">Cofactor biosynthesis; adenosylcobalamin biosynthesis; cob(II)yrinate a,c-diamide from sirohydrochlorin (anaerobic route): step 10/10.</text>
</comment>
<dbReference type="InterPro" id="IPR002586">
    <property type="entry name" value="CobQ/CobB/MinD/ParA_Nub-bd_dom"/>
</dbReference>
<comment type="domain">
    <text evidence="8">Comprises of two domains. The C-terminal domain contains the binding site for glutamine and catalyzes the hydrolysis of this substrate to glutamate and ammonia. The N-terminal domain is anticipated to bind ATP and cobyrinate and catalyzes the ultimate synthesis of the diamide product. The ammonia produced via the glutaminase domain is probably translocated to the adjacent domain via a molecular tunnel, where it reacts with an activated intermediate.</text>
</comment>
<comment type="miscellaneous">
    <text evidence="8">The a and c carboxylates of cobyrinate are activated for nucleophilic attack via formation of a phosphorylated intermediate by ATP. CbiA catalyzes first the amidation of the c-carboxylate, and then that of the a-carboxylate.</text>
</comment>
<evidence type="ECO:0000256" key="5">
    <source>
        <dbReference type="ARBA" id="ARBA00022840"/>
    </source>
</evidence>
<keyword evidence="12" id="KW-1185">Reference proteome</keyword>
<keyword evidence="4 8" id="KW-0547">Nucleotide-binding</keyword>
<accession>A0A558C3I9</accession>
<dbReference type="HAMAP" id="MF_00027">
    <property type="entry name" value="CobB_CbiA"/>
    <property type="match status" value="1"/>
</dbReference>
<keyword evidence="7 8" id="KW-0315">Glutamine amidotransferase</keyword>
<dbReference type="Gene3D" id="3.40.50.300">
    <property type="entry name" value="P-loop containing nucleotide triphosphate hydrolases"/>
    <property type="match status" value="1"/>
</dbReference>
<keyword evidence="2 8" id="KW-0169">Cobalamin biosynthesis</keyword>
<feature type="domain" description="CobQ/CobB/MinD/ParA nucleotide binding" evidence="9">
    <location>
        <begin position="12"/>
        <end position="188"/>
    </location>
</feature>
<dbReference type="GO" id="GO:0005524">
    <property type="term" value="F:ATP binding"/>
    <property type="evidence" value="ECO:0007669"/>
    <property type="project" value="UniProtKB-UniRule"/>
</dbReference>
<comment type="catalytic activity">
    <reaction evidence="8">
        <text>cob(II)yrinate + 2 L-glutamine + 2 ATP + 2 H2O = cob(II)yrinate a,c diamide + 2 L-glutamate + 2 ADP + 2 phosphate + 2 H(+)</text>
        <dbReference type="Rhea" id="RHEA:26289"/>
        <dbReference type="ChEBI" id="CHEBI:15377"/>
        <dbReference type="ChEBI" id="CHEBI:15378"/>
        <dbReference type="ChEBI" id="CHEBI:29985"/>
        <dbReference type="ChEBI" id="CHEBI:30616"/>
        <dbReference type="ChEBI" id="CHEBI:43474"/>
        <dbReference type="ChEBI" id="CHEBI:58359"/>
        <dbReference type="ChEBI" id="CHEBI:58537"/>
        <dbReference type="ChEBI" id="CHEBI:58894"/>
        <dbReference type="ChEBI" id="CHEBI:456216"/>
        <dbReference type="EC" id="6.3.5.11"/>
    </reaction>
</comment>
<dbReference type="InterPro" id="IPR027417">
    <property type="entry name" value="P-loop_NTPase"/>
</dbReference>
<dbReference type="NCBIfam" id="TIGR00379">
    <property type="entry name" value="cobB"/>
    <property type="match status" value="1"/>
</dbReference>
<protein>
    <recommendedName>
        <fullName evidence="8">Cobyrinate a,c-diamide synthase</fullName>
        <ecNumber evidence="8">6.3.5.11</ecNumber>
    </recommendedName>
    <alternativeName>
        <fullName evidence="8">Cobyrinic acid a,c-diamide synthetase</fullName>
    </alternativeName>
</protein>
<dbReference type="EMBL" id="VMRJ01000001">
    <property type="protein sequence ID" value="TVT43330.1"/>
    <property type="molecule type" value="Genomic_DNA"/>
</dbReference>
<comment type="caution">
    <text evidence="11">The sequence shown here is derived from an EMBL/GenBank/DDBJ whole genome shotgun (WGS) entry which is preliminary data.</text>
</comment>
<dbReference type="SUPFAM" id="SSF52540">
    <property type="entry name" value="P-loop containing nucleoside triphosphate hydrolases"/>
    <property type="match status" value="1"/>
</dbReference>
<organism evidence="11 12">
    <name type="scientific">Hymenobacter setariae</name>
    <dbReference type="NCBI Taxonomy" id="2594794"/>
    <lineage>
        <taxon>Bacteria</taxon>
        <taxon>Pseudomonadati</taxon>
        <taxon>Bacteroidota</taxon>
        <taxon>Cytophagia</taxon>
        <taxon>Cytophagales</taxon>
        <taxon>Hymenobacteraceae</taxon>
        <taxon>Hymenobacter</taxon>
    </lineage>
</organism>
<dbReference type="CDD" id="cd05388">
    <property type="entry name" value="CobB_N"/>
    <property type="match status" value="1"/>
</dbReference>
<keyword evidence="3 8" id="KW-0436">Ligase</keyword>
<dbReference type="Proteomes" id="UP000317624">
    <property type="component" value="Unassembled WGS sequence"/>
</dbReference>
<dbReference type="SUPFAM" id="SSF52317">
    <property type="entry name" value="Class I glutamine amidotransferase-like"/>
    <property type="match status" value="1"/>
</dbReference>
<dbReference type="UniPathway" id="UPA00148">
    <property type="reaction ID" value="UER00231"/>
</dbReference>
<feature type="active site" description="Nucleophile" evidence="8">
    <location>
        <position position="331"/>
    </location>
</feature>
<evidence type="ECO:0000256" key="3">
    <source>
        <dbReference type="ARBA" id="ARBA00022598"/>
    </source>
</evidence>
<comment type="cofactor">
    <cofactor evidence="1 8">
        <name>Mg(2+)</name>
        <dbReference type="ChEBI" id="CHEBI:18420"/>
    </cofactor>
</comment>
<dbReference type="EC" id="6.3.5.11" evidence="8"/>
<dbReference type="PANTHER" id="PTHR43873">
    <property type="entry name" value="COBYRINATE A,C-DIAMIDE SYNTHASE"/>
    <property type="match status" value="1"/>
</dbReference>
<evidence type="ECO:0000313" key="11">
    <source>
        <dbReference type="EMBL" id="TVT43330.1"/>
    </source>
</evidence>
<dbReference type="CDD" id="cd03130">
    <property type="entry name" value="GATase1_CobB"/>
    <property type="match status" value="1"/>
</dbReference>
<dbReference type="Pfam" id="PF07685">
    <property type="entry name" value="GATase_3"/>
    <property type="match status" value="1"/>
</dbReference>
<proteinExistence type="inferred from homology"/>
<dbReference type="InterPro" id="IPR029062">
    <property type="entry name" value="Class_I_gatase-like"/>
</dbReference>
<evidence type="ECO:0000256" key="4">
    <source>
        <dbReference type="ARBA" id="ARBA00022741"/>
    </source>
</evidence>
<evidence type="ECO:0000256" key="7">
    <source>
        <dbReference type="ARBA" id="ARBA00022962"/>
    </source>
</evidence>
<keyword evidence="5 8" id="KW-0067">ATP-binding</keyword>
<evidence type="ECO:0000256" key="8">
    <source>
        <dbReference type="HAMAP-Rule" id="MF_00027"/>
    </source>
</evidence>
<feature type="site" description="Increases nucleophilicity of active site Cys" evidence="8">
    <location>
        <position position="426"/>
    </location>
</feature>
<reference evidence="11 12" key="1">
    <citation type="submission" date="2019-07" db="EMBL/GenBank/DDBJ databases">
        <title>Hymenobacter sp. straun FUR1 Genome sequencing and assembly.</title>
        <authorList>
            <person name="Chhetri G."/>
        </authorList>
    </citation>
    <scope>NUCLEOTIDE SEQUENCE [LARGE SCALE GENOMIC DNA]</scope>
    <source>
        <strain evidence="11 12">Fur1</strain>
    </source>
</reference>
<dbReference type="AlphaFoldDB" id="A0A558C3I9"/>
<dbReference type="PANTHER" id="PTHR43873:SF1">
    <property type="entry name" value="COBYRINATE A,C-DIAMIDE SYNTHASE"/>
    <property type="match status" value="1"/>
</dbReference>
<dbReference type="PROSITE" id="PS51274">
    <property type="entry name" value="GATASE_COBBQ"/>
    <property type="match status" value="1"/>
</dbReference>
<name>A0A558C3I9_9BACT</name>
<dbReference type="GO" id="GO:0009236">
    <property type="term" value="P:cobalamin biosynthetic process"/>
    <property type="evidence" value="ECO:0007669"/>
    <property type="project" value="UniProtKB-UniRule"/>
</dbReference>
<gene>
    <name evidence="8" type="primary">cbiA</name>
    <name evidence="11" type="ORF">FNT36_04375</name>
</gene>
<keyword evidence="6 8" id="KW-0460">Magnesium</keyword>